<organism evidence="1 2">
    <name type="scientific">Caerostris extrusa</name>
    <name type="common">Bark spider</name>
    <name type="synonym">Caerostris bankana</name>
    <dbReference type="NCBI Taxonomy" id="172846"/>
    <lineage>
        <taxon>Eukaryota</taxon>
        <taxon>Metazoa</taxon>
        <taxon>Ecdysozoa</taxon>
        <taxon>Arthropoda</taxon>
        <taxon>Chelicerata</taxon>
        <taxon>Arachnida</taxon>
        <taxon>Araneae</taxon>
        <taxon>Araneomorphae</taxon>
        <taxon>Entelegynae</taxon>
        <taxon>Araneoidea</taxon>
        <taxon>Araneidae</taxon>
        <taxon>Caerostris</taxon>
    </lineage>
</organism>
<protein>
    <submittedName>
        <fullName evidence="1">Uncharacterized protein</fullName>
    </submittedName>
</protein>
<gene>
    <name evidence="1" type="ORF">CEXT_367571</name>
</gene>
<comment type="caution">
    <text evidence="1">The sequence shown here is derived from an EMBL/GenBank/DDBJ whole genome shotgun (WGS) entry which is preliminary data.</text>
</comment>
<dbReference type="Proteomes" id="UP001054945">
    <property type="component" value="Unassembled WGS sequence"/>
</dbReference>
<feature type="non-terminal residue" evidence="1">
    <location>
        <position position="72"/>
    </location>
</feature>
<name>A0AAV4WFE9_CAEEX</name>
<sequence>MFVADTRLSPCGRRGGQQELFLRVPRDDERHRRQRVSRVRHARRRHVRHEEAQLIQAAFGWQDSHTGCVEPQ</sequence>
<dbReference type="AlphaFoldDB" id="A0AAV4WFE9"/>
<evidence type="ECO:0000313" key="1">
    <source>
        <dbReference type="EMBL" id="GIY81362.1"/>
    </source>
</evidence>
<keyword evidence="2" id="KW-1185">Reference proteome</keyword>
<reference evidence="1 2" key="1">
    <citation type="submission" date="2021-06" db="EMBL/GenBank/DDBJ databases">
        <title>Caerostris extrusa draft genome.</title>
        <authorList>
            <person name="Kono N."/>
            <person name="Arakawa K."/>
        </authorList>
    </citation>
    <scope>NUCLEOTIDE SEQUENCE [LARGE SCALE GENOMIC DNA]</scope>
</reference>
<proteinExistence type="predicted"/>
<dbReference type="EMBL" id="BPLR01016111">
    <property type="protein sequence ID" value="GIY81362.1"/>
    <property type="molecule type" value="Genomic_DNA"/>
</dbReference>
<accession>A0AAV4WFE9</accession>
<evidence type="ECO:0000313" key="2">
    <source>
        <dbReference type="Proteomes" id="UP001054945"/>
    </source>
</evidence>